<proteinExistence type="predicted"/>
<protein>
    <recommendedName>
        <fullName evidence="1">DUF7882 domain-containing protein</fullName>
    </recommendedName>
</protein>
<dbReference type="InterPro" id="IPR057204">
    <property type="entry name" value="DUF7882"/>
</dbReference>
<evidence type="ECO:0000259" key="1">
    <source>
        <dbReference type="Pfam" id="PF25355"/>
    </source>
</evidence>
<evidence type="ECO:0000313" key="2">
    <source>
        <dbReference type="EMBL" id="MBA8817191.1"/>
    </source>
</evidence>
<dbReference type="RefSeq" id="WP_310734881.1">
    <property type="nucleotide sequence ID" value="NZ_JAAOZB010000001.1"/>
</dbReference>
<sequence>MSATGVRMGQLIYGVAPAIQIDDWGLYHLQSVMLSKLRRDESFSFSWDNEPDVDGDEALPTPGLHGTVWISKSTPLYFSYDEPRAKPLNPKWIATLAGAAGKNSGAFRLLPEPE</sequence>
<dbReference type="AlphaFoldDB" id="A0A7W3JQN3"/>
<dbReference type="Pfam" id="PF25355">
    <property type="entry name" value="DUF7882"/>
    <property type="match status" value="1"/>
</dbReference>
<organism evidence="2 3">
    <name type="scientific">Microbacterium halimionae</name>
    <dbReference type="NCBI Taxonomy" id="1526413"/>
    <lineage>
        <taxon>Bacteria</taxon>
        <taxon>Bacillati</taxon>
        <taxon>Actinomycetota</taxon>
        <taxon>Actinomycetes</taxon>
        <taxon>Micrococcales</taxon>
        <taxon>Microbacteriaceae</taxon>
        <taxon>Microbacterium</taxon>
    </lineage>
</organism>
<name>A0A7W3JQN3_9MICO</name>
<keyword evidence="3" id="KW-1185">Reference proteome</keyword>
<comment type="caution">
    <text evidence="2">The sequence shown here is derived from an EMBL/GenBank/DDBJ whole genome shotgun (WGS) entry which is preliminary data.</text>
</comment>
<evidence type="ECO:0000313" key="3">
    <source>
        <dbReference type="Proteomes" id="UP000526083"/>
    </source>
</evidence>
<dbReference type="Proteomes" id="UP000526083">
    <property type="component" value="Unassembled WGS sequence"/>
</dbReference>
<gene>
    <name evidence="2" type="ORF">FHX48_002289</name>
</gene>
<accession>A0A7W3JQN3</accession>
<feature type="domain" description="DUF7882" evidence="1">
    <location>
        <begin position="8"/>
        <end position="105"/>
    </location>
</feature>
<reference evidence="2 3" key="1">
    <citation type="submission" date="2020-07" db="EMBL/GenBank/DDBJ databases">
        <title>Sequencing the genomes of 1000 actinobacteria strains.</title>
        <authorList>
            <person name="Klenk H.-P."/>
        </authorList>
    </citation>
    <scope>NUCLEOTIDE SEQUENCE [LARGE SCALE GENOMIC DNA]</scope>
    <source>
        <strain evidence="2 3">DSM 27576</strain>
    </source>
</reference>
<dbReference type="EMBL" id="JACGWY010000005">
    <property type="protein sequence ID" value="MBA8817191.1"/>
    <property type="molecule type" value="Genomic_DNA"/>
</dbReference>